<dbReference type="AlphaFoldDB" id="A0A2I0U077"/>
<evidence type="ECO:0000313" key="2">
    <source>
        <dbReference type="Proteomes" id="UP000233556"/>
    </source>
</evidence>
<organism evidence="1 2">
    <name type="scientific">Limosa lapponica baueri</name>
    <dbReference type="NCBI Taxonomy" id="1758121"/>
    <lineage>
        <taxon>Eukaryota</taxon>
        <taxon>Metazoa</taxon>
        <taxon>Chordata</taxon>
        <taxon>Craniata</taxon>
        <taxon>Vertebrata</taxon>
        <taxon>Euteleostomi</taxon>
        <taxon>Archelosauria</taxon>
        <taxon>Archosauria</taxon>
        <taxon>Dinosauria</taxon>
        <taxon>Saurischia</taxon>
        <taxon>Theropoda</taxon>
        <taxon>Coelurosauria</taxon>
        <taxon>Aves</taxon>
        <taxon>Neognathae</taxon>
        <taxon>Neoaves</taxon>
        <taxon>Charadriiformes</taxon>
        <taxon>Scolopacidae</taxon>
        <taxon>Limosa</taxon>
    </lineage>
</organism>
<keyword evidence="2" id="KW-1185">Reference proteome</keyword>
<accession>A0A2I0U077</accession>
<name>A0A2I0U077_LIMLA</name>
<protein>
    <submittedName>
        <fullName evidence="1">Uncharacterized protein</fullName>
    </submittedName>
</protein>
<evidence type="ECO:0000313" key="1">
    <source>
        <dbReference type="EMBL" id="PKU39441.1"/>
    </source>
</evidence>
<sequence length="103" mass="11355">MAECEDANLNPKTAAVQECVIAPMPPHTNLDPKTASVKECGIATVPPGAFTQRKDASFGLRTMLMCQWWPLLALHLQAEEFFQLRQKATKDQRTKSQDIKGGG</sequence>
<proteinExistence type="predicted"/>
<dbReference type="Proteomes" id="UP000233556">
    <property type="component" value="Unassembled WGS sequence"/>
</dbReference>
<gene>
    <name evidence="1" type="ORF">llap_10257</name>
</gene>
<dbReference type="EMBL" id="KZ506484">
    <property type="protein sequence ID" value="PKU39441.1"/>
    <property type="molecule type" value="Genomic_DNA"/>
</dbReference>
<reference evidence="2" key="1">
    <citation type="submission" date="2017-11" db="EMBL/GenBank/DDBJ databases">
        <authorList>
            <person name="Lima N.C."/>
            <person name="Parody-Merino A.M."/>
            <person name="Battley P.F."/>
            <person name="Fidler A.E."/>
            <person name="Prosdocimi F."/>
        </authorList>
    </citation>
    <scope>NUCLEOTIDE SEQUENCE [LARGE SCALE GENOMIC DNA]</scope>
</reference>
<reference evidence="2" key="2">
    <citation type="submission" date="2017-12" db="EMBL/GenBank/DDBJ databases">
        <title>Genome sequence of the Bar-tailed Godwit (Limosa lapponica baueri).</title>
        <authorList>
            <person name="Lima N.C.B."/>
            <person name="Parody-Merino A.M."/>
            <person name="Battley P.F."/>
            <person name="Fidler A.E."/>
            <person name="Prosdocimi F."/>
        </authorList>
    </citation>
    <scope>NUCLEOTIDE SEQUENCE [LARGE SCALE GENOMIC DNA]</scope>
</reference>